<dbReference type="InterPro" id="IPR027619">
    <property type="entry name" value="C-S_lyase_PatB-like"/>
</dbReference>
<dbReference type="RefSeq" id="WP_128526132.1">
    <property type="nucleotide sequence ID" value="NZ_CP026118.1"/>
</dbReference>
<dbReference type="EMBL" id="CP026118">
    <property type="protein sequence ID" value="QAS53861.1"/>
    <property type="molecule type" value="Genomic_DNA"/>
</dbReference>
<dbReference type="InterPro" id="IPR051798">
    <property type="entry name" value="Class-II_PLP-Dep_Aminotrans"/>
</dbReference>
<comment type="similarity">
    <text evidence="5">Belongs to the class-II pyridoxal-phosphate-dependent aminotransferase family. MalY/PatB cystathionine beta-lyase subfamily.</text>
</comment>
<dbReference type="InterPro" id="IPR004839">
    <property type="entry name" value="Aminotransferase_I/II_large"/>
</dbReference>
<dbReference type="GO" id="GO:0047804">
    <property type="term" value="F:cysteine-S-conjugate beta-lyase activity"/>
    <property type="evidence" value="ECO:0007669"/>
    <property type="project" value="UniProtKB-EC"/>
</dbReference>
<dbReference type="InterPro" id="IPR015424">
    <property type="entry name" value="PyrdxlP-dep_Trfase"/>
</dbReference>
<reference evidence="7 8" key="1">
    <citation type="submission" date="2018-01" db="EMBL/GenBank/DDBJ databases">
        <title>The whole genome sequencing and assembly of Halobacillus litoralis ERB031 strain.</title>
        <authorList>
            <person name="Lee S.-J."/>
            <person name="Park M.-K."/>
            <person name="Kim J.-Y."/>
            <person name="Lee Y.-J."/>
            <person name="Yi H."/>
            <person name="Bahn Y.-S."/>
            <person name="Kim J.F."/>
            <person name="Lee D.-W."/>
        </authorList>
    </citation>
    <scope>NUCLEOTIDE SEQUENCE [LARGE SCALE GENOMIC DNA]</scope>
    <source>
        <strain evidence="7 8">ERB 031</strain>
    </source>
</reference>
<dbReference type="SUPFAM" id="SSF53383">
    <property type="entry name" value="PLP-dependent transferases"/>
    <property type="match status" value="1"/>
</dbReference>
<dbReference type="Gene3D" id="3.90.1150.10">
    <property type="entry name" value="Aspartate Aminotransferase, domain 1"/>
    <property type="match status" value="1"/>
</dbReference>
<dbReference type="EC" id="4.4.1.13" evidence="2"/>
<dbReference type="Proteomes" id="UP000287756">
    <property type="component" value="Chromosome"/>
</dbReference>
<evidence type="ECO:0000256" key="3">
    <source>
        <dbReference type="ARBA" id="ARBA00022898"/>
    </source>
</evidence>
<dbReference type="Gene3D" id="3.40.640.10">
    <property type="entry name" value="Type I PLP-dependent aspartate aminotransferase-like (Major domain)"/>
    <property type="match status" value="1"/>
</dbReference>
<proteinExistence type="inferred from homology"/>
<evidence type="ECO:0000259" key="6">
    <source>
        <dbReference type="Pfam" id="PF00155"/>
    </source>
</evidence>
<evidence type="ECO:0000256" key="2">
    <source>
        <dbReference type="ARBA" id="ARBA00012224"/>
    </source>
</evidence>
<keyword evidence="3" id="KW-0663">Pyridoxal phosphate</keyword>
<dbReference type="PANTHER" id="PTHR43525:SF1">
    <property type="entry name" value="PROTEIN MALY"/>
    <property type="match status" value="1"/>
</dbReference>
<name>A0A410MGL5_9BACI</name>
<dbReference type="PANTHER" id="PTHR43525">
    <property type="entry name" value="PROTEIN MALY"/>
    <property type="match status" value="1"/>
</dbReference>
<dbReference type="OrthoDB" id="9802872at2"/>
<feature type="domain" description="Aminotransferase class I/classII large" evidence="6">
    <location>
        <begin position="31"/>
        <end position="382"/>
    </location>
</feature>
<dbReference type="AlphaFoldDB" id="A0A410MGL5"/>
<accession>A0A410MGL5</accession>
<dbReference type="InterPro" id="IPR015422">
    <property type="entry name" value="PyrdxlP-dep_Trfase_small"/>
</dbReference>
<protein>
    <recommendedName>
        <fullName evidence="2">cysteine-S-conjugate beta-lyase</fullName>
        <ecNumber evidence="2">4.4.1.13</ecNumber>
    </recommendedName>
</protein>
<evidence type="ECO:0000256" key="4">
    <source>
        <dbReference type="ARBA" id="ARBA00023239"/>
    </source>
</evidence>
<comment type="cofactor">
    <cofactor evidence="1">
        <name>pyridoxal 5'-phosphate</name>
        <dbReference type="ChEBI" id="CHEBI:597326"/>
    </cofactor>
</comment>
<evidence type="ECO:0000313" key="8">
    <source>
        <dbReference type="Proteomes" id="UP000287756"/>
    </source>
</evidence>
<dbReference type="NCBIfam" id="TIGR04350">
    <property type="entry name" value="C_S_lyase_PatB"/>
    <property type="match status" value="1"/>
</dbReference>
<dbReference type="CDD" id="cd00609">
    <property type="entry name" value="AAT_like"/>
    <property type="match status" value="1"/>
</dbReference>
<evidence type="ECO:0000256" key="1">
    <source>
        <dbReference type="ARBA" id="ARBA00001933"/>
    </source>
</evidence>
<gene>
    <name evidence="7" type="ORF">HLI_17405</name>
</gene>
<dbReference type="InterPro" id="IPR015421">
    <property type="entry name" value="PyrdxlP-dep_Trfase_major"/>
</dbReference>
<dbReference type="Pfam" id="PF00155">
    <property type="entry name" value="Aminotran_1_2"/>
    <property type="match status" value="1"/>
</dbReference>
<keyword evidence="4 7" id="KW-0456">Lyase</keyword>
<dbReference type="KEGG" id="hli:HLI_17405"/>
<sequence>MEHFNQFISRKGTRSVKWDMAEELYQDKDVLPMWVADMDFKTPEAVTNALMERVEHGIFGYTLPDRLVKNQITEWLSKRHGWEIDPEWITYSPGVIPSLHMIIQSLTDIGDHVIIQTPVYPPFYSVIKDHGRHVVKNPLVLKDNRYEIDFDDFERKIKENGVTLFILCNPHNPVGRVWTKEELKRLSDICEKHSVKIVADEIHADLIFSGHKHTPIASLSEPINQLTITCLSPTKTFNLAGLQTSYVVTADASIKKKLDKQFHNQGMMMLNTLGITAMEAAYEHGEEWLEELNEVLESHRDYVMERIHSETSLLKVFPAEGTYLLWIDCRGLQMNQKELKSFMQKKAKVGLNDGVSFGDEGKGFMRLNIAAPKSILEEGISRIIDAVNAQ</sequence>
<evidence type="ECO:0000313" key="7">
    <source>
        <dbReference type="EMBL" id="QAS53861.1"/>
    </source>
</evidence>
<dbReference type="GO" id="GO:0030170">
    <property type="term" value="F:pyridoxal phosphate binding"/>
    <property type="evidence" value="ECO:0007669"/>
    <property type="project" value="InterPro"/>
</dbReference>
<organism evidence="7 8">
    <name type="scientific">Halobacillus litoralis</name>
    <dbReference type="NCBI Taxonomy" id="45668"/>
    <lineage>
        <taxon>Bacteria</taxon>
        <taxon>Bacillati</taxon>
        <taxon>Bacillota</taxon>
        <taxon>Bacilli</taxon>
        <taxon>Bacillales</taxon>
        <taxon>Bacillaceae</taxon>
        <taxon>Halobacillus</taxon>
    </lineage>
</organism>
<evidence type="ECO:0000256" key="5">
    <source>
        <dbReference type="ARBA" id="ARBA00037974"/>
    </source>
</evidence>